<dbReference type="InterPro" id="IPR038731">
    <property type="entry name" value="RgtA/B/C-like"/>
</dbReference>
<dbReference type="InterPro" id="IPR050297">
    <property type="entry name" value="LipidA_mod_glycosyltrf_83"/>
</dbReference>
<keyword evidence="6 9" id="KW-1133">Transmembrane helix</keyword>
<evidence type="ECO:0000256" key="8">
    <source>
        <dbReference type="SAM" id="MobiDB-lite"/>
    </source>
</evidence>
<feature type="transmembrane region" description="Helical" evidence="9">
    <location>
        <begin position="484"/>
        <end position="511"/>
    </location>
</feature>
<proteinExistence type="predicted"/>
<keyword evidence="4" id="KW-0808">Transferase</keyword>
<comment type="subcellular location">
    <subcellularLocation>
        <location evidence="1">Cell membrane</location>
        <topology evidence="1">Multi-pass membrane protein</topology>
    </subcellularLocation>
</comment>
<evidence type="ECO:0000256" key="3">
    <source>
        <dbReference type="ARBA" id="ARBA00022676"/>
    </source>
</evidence>
<feature type="transmembrane region" description="Helical" evidence="9">
    <location>
        <begin position="368"/>
        <end position="390"/>
    </location>
</feature>
<dbReference type="RefSeq" id="WP_284284817.1">
    <property type="nucleotide sequence ID" value="NZ_BSUJ01000001.1"/>
</dbReference>
<feature type="transmembrane region" description="Helical" evidence="9">
    <location>
        <begin position="194"/>
        <end position="215"/>
    </location>
</feature>
<dbReference type="EMBL" id="BSUJ01000001">
    <property type="protein sequence ID" value="GMA21183.1"/>
    <property type="molecule type" value="Genomic_DNA"/>
</dbReference>
<keyword evidence="5 9" id="KW-0812">Transmembrane</keyword>
<feature type="compositionally biased region" description="Pro residues" evidence="8">
    <location>
        <begin position="569"/>
        <end position="579"/>
    </location>
</feature>
<gene>
    <name evidence="11" type="ORF">GCM10025862_32040</name>
</gene>
<feature type="transmembrane region" description="Helical" evidence="9">
    <location>
        <begin position="150"/>
        <end position="182"/>
    </location>
</feature>
<feature type="transmembrane region" description="Helical" evidence="9">
    <location>
        <begin position="427"/>
        <end position="445"/>
    </location>
</feature>
<evidence type="ECO:0000259" key="10">
    <source>
        <dbReference type="Pfam" id="PF13231"/>
    </source>
</evidence>
<evidence type="ECO:0000256" key="9">
    <source>
        <dbReference type="SAM" id="Phobius"/>
    </source>
</evidence>
<keyword evidence="12" id="KW-1185">Reference proteome</keyword>
<feature type="compositionally biased region" description="Low complexity" evidence="8">
    <location>
        <begin position="446"/>
        <end position="457"/>
    </location>
</feature>
<feature type="transmembrane region" description="Helical" evidence="9">
    <location>
        <begin position="69"/>
        <end position="88"/>
    </location>
</feature>
<evidence type="ECO:0000256" key="7">
    <source>
        <dbReference type="ARBA" id="ARBA00023136"/>
    </source>
</evidence>
<evidence type="ECO:0000256" key="6">
    <source>
        <dbReference type="ARBA" id="ARBA00022989"/>
    </source>
</evidence>
<feature type="compositionally biased region" description="Low complexity" evidence="8">
    <location>
        <begin position="465"/>
        <end position="480"/>
    </location>
</feature>
<evidence type="ECO:0000256" key="5">
    <source>
        <dbReference type="ARBA" id="ARBA00022692"/>
    </source>
</evidence>
<feature type="region of interest" description="Disordered" evidence="8">
    <location>
        <begin position="446"/>
        <end position="480"/>
    </location>
</feature>
<accession>A0ABQ6HTL9</accession>
<feature type="transmembrane region" description="Helical" evidence="9">
    <location>
        <begin position="308"/>
        <end position="329"/>
    </location>
</feature>
<evidence type="ECO:0000256" key="1">
    <source>
        <dbReference type="ARBA" id="ARBA00004651"/>
    </source>
</evidence>
<dbReference type="Pfam" id="PF13231">
    <property type="entry name" value="PMT_2"/>
    <property type="match status" value="1"/>
</dbReference>
<sequence length="605" mass="63948">MLAIAAVAYCWRLGEQGYANVYYAAAVQSAAHSWTSFFWGSVEWLNTQSMDKPPVFVWPMALSVRVFGMNPWAILLPQVLIMLAAILLLHRTVRRTHGGLAAVVAAAVMALTPIVLVMARFNDPDTALTLLAVGGAYATVRYVEAPRRRWLVLVGACVGLGFLCKWLAVFLPAVAFVAVLLADRALPLRARLRAVGVVGLSAAVFGLWWVVVYVLTPTGSRPNPDAASGGLADLLLGRNGLSRIVTHDPTTRNGMNGMPGFGRFVQWPMDGQIGWFLAPLVIALGLLAALPAARFIGPMAGRSLELRWIGKVLWVTWAVVCLGVLSFMAGSMHPYYVVIAVPAIAALIGIATDRVVAVARRDAEGARLAWILLGVVTVLTSTSGMVIMNAHADLPIGWLDVADVLVVVALAVVIGHRWWSRWPVARLLTPVGIALCALSMAWGPSPSTSSPSGTPSSAPTPSPAPRRTSTPPSSTTPWSSSCGVSMWVVVLLVLVVLGLAVVVLPAVALAAGPPLPRWPARPPSFSCSSIYRCCRSAASPVAPSHPRSPRCRPGCATVDCAIWCSPVPTARPPTRPRPTSPAARSVTWSAGPAPSAAASPSPAPR</sequence>
<feature type="transmembrane region" description="Helical" evidence="9">
    <location>
        <begin position="273"/>
        <end position="296"/>
    </location>
</feature>
<feature type="compositionally biased region" description="Low complexity" evidence="8">
    <location>
        <begin position="580"/>
        <end position="605"/>
    </location>
</feature>
<reference evidence="12" key="1">
    <citation type="journal article" date="2019" name="Int. J. Syst. Evol. Microbiol.">
        <title>The Global Catalogue of Microorganisms (GCM) 10K type strain sequencing project: providing services to taxonomists for standard genome sequencing and annotation.</title>
        <authorList>
            <consortium name="The Broad Institute Genomics Platform"/>
            <consortium name="The Broad Institute Genome Sequencing Center for Infectious Disease"/>
            <person name="Wu L."/>
            <person name="Ma J."/>
        </authorList>
    </citation>
    <scope>NUCLEOTIDE SEQUENCE [LARGE SCALE GENOMIC DNA]</scope>
    <source>
        <strain evidence="12">NBRC 105830</strain>
    </source>
</reference>
<keyword evidence="7 9" id="KW-0472">Membrane</keyword>
<dbReference type="PANTHER" id="PTHR33908:SF3">
    <property type="entry name" value="UNDECAPRENYL PHOSPHATE-ALPHA-4-AMINO-4-DEOXY-L-ARABINOSE ARABINOSYL TRANSFERASE"/>
    <property type="match status" value="1"/>
</dbReference>
<comment type="caution">
    <text evidence="11">The sequence shown here is derived from an EMBL/GenBank/DDBJ whole genome shotgun (WGS) entry which is preliminary data.</text>
</comment>
<organism evidence="11 12">
    <name type="scientific">Arsenicicoccus piscis</name>
    <dbReference type="NCBI Taxonomy" id="673954"/>
    <lineage>
        <taxon>Bacteria</taxon>
        <taxon>Bacillati</taxon>
        <taxon>Actinomycetota</taxon>
        <taxon>Actinomycetes</taxon>
        <taxon>Micrococcales</taxon>
        <taxon>Intrasporangiaceae</taxon>
        <taxon>Arsenicicoccus</taxon>
    </lineage>
</organism>
<evidence type="ECO:0000313" key="11">
    <source>
        <dbReference type="EMBL" id="GMA21183.1"/>
    </source>
</evidence>
<keyword evidence="2" id="KW-1003">Cell membrane</keyword>
<dbReference type="Proteomes" id="UP001157109">
    <property type="component" value="Unassembled WGS sequence"/>
</dbReference>
<evidence type="ECO:0000256" key="2">
    <source>
        <dbReference type="ARBA" id="ARBA00022475"/>
    </source>
</evidence>
<feature type="transmembrane region" description="Helical" evidence="9">
    <location>
        <begin position="335"/>
        <end position="356"/>
    </location>
</feature>
<feature type="region of interest" description="Disordered" evidence="8">
    <location>
        <begin position="569"/>
        <end position="605"/>
    </location>
</feature>
<evidence type="ECO:0000256" key="4">
    <source>
        <dbReference type="ARBA" id="ARBA00022679"/>
    </source>
</evidence>
<feature type="domain" description="Glycosyltransferase RgtA/B/C/D-like" evidence="10">
    <location>
        <begin position="51"/>
        <end position="209"/>
    </location>
</feature>
<keyword evidence="3" id="KW-0328">Glycosyltransferase</keyword>
<feature type="transmembrane region" description="Helical" evidence="9">
    <location>
        <begin position="396"/>
        <end position="415"/>
    </location>
</feature>
<evidence type="ECO:0000313" key="12">
    <source>
        <dbReference type="Proteomes" id="UP001157109"/>
    </source>
</evidence>
<dbReference type="PANTHER" id="PTHR33908">
    <property type="entry name" value="MANNOSYLTRANSFERASE YKCB-RELATED"/>
    <property type="match status" value="1"/>
</dbReference>
<name>A0ABQ6HTL9_9MICO</name>
<feature type="transmembrane region" description="Helical" evidence="9">
    <location>
        <begin position="100"/>
        <end position="121"/>
    </location>
</feature>
<protein>
    <recommendedName>
        <fullName evidence="10">Glycosyltransferase RgtA/B/C/D-like domain-containing protein</fullName>
    </recommendedName>
</protein>